<evidence type="ECO:0000256" key="6">
    <source>
        <dbReference type="ARBA" id="ARBA00022771"/>
    </source>
</evidence>
<dbReference type="InterPro" id="IPR001320">
    <property type="entry name" value="Iontro_rcpt_C"/>
</dbReference>
<evidence type="ECO:0000256" key="12">
    <source>
        <dbReference type="ARBA" id="ARBA00023180"/>
    </source>
</evidence>
<dbReference type="Pfam" id="PF13920">
    <property type="entry name" value="zf-C3HC4_3"/>
    <property type="match status" value="1"/>
</dbReference>
<dbReference type="Gene3D" id="3.40.190.10">
    <property type="entry name" value="Periplasmic binding protein-like II"/>
    <property type="match status" value="1"/>
</dbReference>
<keyword evidence="6 15" id="KW-0863">Zinc-finger</keyword>
<evidence type="ECO:0000256" key="16">
    <source>
        <dbReference type="SAM" id="MobiDB-lite"/>
    </source>
</evidence>
<comment type="subcellular location">
    <subcellularLocation>
        <location evidence="1">Cell membrane</location>
        <topology evidence="1">Multi-pass membrane protein</topology>
    </subcellularLocation>
</comment>
<accession>A0AAE1UCB8</accession>
<evidence type="ECO:0000256" key="15">
    <source>
        <dbReference type="PROSITE-ProRule" id="PRU00175"/>
    </source>
</evidence>
<dbReference type="PANTHER" id="PTHR42643">
    <property type="entry name" value="IONOTROPIC RECEPTOR 20A-RELATED"/>
    <property type="match status" value="1"/>
</dbReference>
<keyword evidence="3" id="KW-0813">Transport</keyword>
<protein>
    <recommendedName>
        <fullName evidence="18">RING-type domain-containing protein</fullName>
    </recommendedName>
</protein>
<proteinExistence type="inferred from homology"/>
<keyword evidence="9" id="KW-0406">Ion transport</keyword>
<keyword evidence="13" id="KW-1071">Ligand-gated ion channel</keyword>
<dbReference type="Gene3D" id="3.30.40.10">
    <property type="entry name" value="Zinc/RING finger domain, C3HC4 (zinc finger)"/>
    <property type="match status" value="1"/>
</dbReference>
<gene>
    <name evidence="19" type="ORF">Pmani_014712</name>
</gene>
<keyword evidence="4" id="KW-1003">Cell membrane</keyword>
<keyword evidence="6 15" id="KW-0479">Metal-binding</keyword>
<evidence type="ECO:0000313" key="19">
    <source>
        <dbReference type="EMBL" id="KAK4313970.1"/>
    </source>
</evidence>
<keyword evidence="11" id="KW-0675">Receptor</keyword>
<evidence type="ECO:0000256" key="7">
    <source>
        <dbReference type="ARBA" id="ARBA00022833"/>
    </source>
</evidence>
<dbReference type="EMBL" id="JAWZYT010001252">
    <property type="protein sequence ID" value="KAK4313970.1"/>
    <property type="molecule type" value="Genomic_DNA"/>
</dbReference>
<keyword evidence="7" id="KW-0862">Zinc</keyword>
<dbReference type="SUPFAM" id="SSF53850">
    <property type="entry name" value="Periplasmic binding protein-like II"/>
    <property type="match status" value="1"/>
</dbReference>
<evidence type="ECO:0000256" key="14">
    <source>
        <dbReference type="ARBA" id="ARBA00023303"/>
    </source>
</evidence>
<evidence type="ECO:0000256" key="10">
    <source>
        <dbReference type="ARBA" id="ARBA00023136"/>
    </source>
</evidence>
<sequence length="826" mass="95254">MAKGGDESRVVLDETSVPLTPESDTIPTYKQKRKQSGLWREAQATCRVLVLDIYDVNILAGIRLLEWAALWTQPDTWLVGMGKSDHVTTALLLHPGLRNTRYAFYITKQIPRKYNTKKESTGVEVWRRCGYCEGGQAGVERLGTWNETTPAIPQHPSLFRDRPENYNRHKFRLFEKELFPYISSERLSDEPGALIRHRDAIGCQFYYAKSIYAKIQKVGLTNVYASNKDFKRWGRMLMSIPFLPEDQIEPAFQQLKQQALGLVEAAEEKTMVKQLLKYWQNFCVQNCVQMNKTSKRAELDITRTNNGLTTLNRPRKIVSKRNMERRRLYFGKLGDETYTPMQLLSAMSHTVTSFKKRHVDFDLELDEENIDIEPQEGEEEEEEVADNPMNCKVCFQVKDVRFILIPCGHSYYCDYCVERIGSTCSICRAEFTMKHRIFSSLFKYEVREPIDGHWGVELEGGNWTGIVKHLQREEADICLDLTVTPQRYQVIQYTGGYIQQSVVILSSKPRPLPEYLSLIRPFEWEVWLAVVVIAAVWGTTLWLFQKVWPLALGGKRFSFNLALFYSWGIMLEDPPTRPPNNLTGQLLVGWWLTGCLVITSSYRSSLISHIVVQGKSSAINSVEELIDRDGWSWGAPDMTGAFNTFFSTNPNPAMQKLYKQVQVKSIEEGMRLVIGSKFAFLYNNYLYMQTLLSTRYTDKTGYTPIHASATKYQLFSGNSFAIRPGAIFLRHFDLTRIRLLETGLMSFWIDDVLNTRKTRVRQEQRRKDESDVLTNFFTFFNFLCQIQDKRQVVLSVEQLLGTFLMLGLGSILACVSLIAEIFTVYN</sequence>
<evidence type="ECO:0000256" key="8">
    <source>
        <dbReference type="ARBA" id="ARBA00022989"/>
    </source>
</evidence>
<comment type="caution">
    <text evidence="19">The sequence shown here is derived from an EMBL/GenBank/DDBJ whole genome shotgun (WGS) entry which is preliminary data.</text>
</comment>
<dbReference type="PROSITE" id="PS50089">
    <property type="entry name" value="ZF_RING_2"/>
    <property type="match status" value="1"/>
</dbReference>
<dbReference type="GO" id="GO:0050906">
    <property type="term" value="P:detection of stimulus involved in sensory perception"/>
    <property type="evidence" value="ECO:0007669"/>
    <property type="project" value="UniProtKB-ARBA"/>
</dbReference>
<dbReference type="GO" id="GO:0008270">
    <property type="term" value="F:zinc ion binding"/>
    <property type="evidence" value="ECO:0007669"/>
    <property type="project" value="UniProtKB-KW"/>
</dbReference>
<dbReference type="Gene3D" id="1.10.287.70">
    <property type="match status" value="1"/>
</dbReference>
<dbReference type="InterPro" id="IPR052192">
    <property type="entry name" value="Insect_Ionotropic_Sensory_Rcpt"/>
</dbReference>
<dbReference type="Pfam" id="PF10613">
    <property type="entry name" value="Lig_chan-Glu_bd"/>
    <property type="match status" value="1"/>
</dbReference>
<dbReference type="SMART" id="SM00184">
    <property type="entry name" value="RING"/>
    <property type="match status" value="1"/>
</dbReference>
<dbReference type="PANTHER" id="PTHR42643:SF24">
    <property type="entry name" value="IONOTROPIC RECEPTOR 60A"/>
    <property type="match status" value="1"/>
</dbReference>
<keyword evidence="12" id="KW-0325">Glycoprotein</keyword>
<dbReference type="Proteomes" id="UP001292094">
    <property type="component" value="Unassembled WGS sequence"/>
</dbReference>
<dbReference type="InterPro" id="IPR001841">
    <property type="entry name" value="Znf_RING"/>
</dbReference>
<reference evidence="19" key="1">
    <citation type="submission" date="2023-11" db="EMBL/GenBank/DDBJ databases">
        <title>Genome assemblies of two species of porcelain crab, Petrolisthes cinctipes and Petrolisthes manimaculis (Anomura: Porcellanidae).</title>
        <authorList>
            <person name="Angst P."/>
        </authorList>
    </citation>
    <scope>NUCLEOTIDE SEQUENCE</scope>
    <source>
        <strain evidence="19">PB745_02</strain>
        <tissue evidence="19">Gill</tissue>
    </source>
</reference>
<evidence type="ECO:0000256" key="13">
    <source>
        <dbReference type="ARBA" id="ARBA00023286"/>
    </source>
</evidence>
<dbReference type="Pfam" id="PF00060">
    <property type="entry name" value="Lig_chan"/>
    <property type="match status" value="1"/>
</dbReference>
<evidence type="ECO:0000256" key="11">
    <source>
        <dbReference type="ARBA" id="ARBA00023170"/>
    </source>
</evidence>
<keyword evidence="5 17" id="KW-0812">Transmembrane</keyword>
<dbReference type="SUPFAM" id="SSF57850">
    <property type="entry name" value="RING/U-box"/>
    <property type="match status" value="1"/>
</dbReference>
<dbReference type="SMART" id="SM00079">
    <property type="entry name" value="PBPe"/>
    <property type="match status" value="1"/>
</dbReference>
<dbReference type="GO" id="GO:0005886">
    <property type="term" value="C:plasma membrane"/>
    <property type="evidence" value="ECO:0007669"/>
    <property type="project" value="UniProtKB-SubCell"/>
</dbReference>
<feature type="transmembrane region" description="Helical" evidence="17">
    <location>
        <begin position="799"/>
        <end position="825"/>
    </location>
</feature>
<organism evidence="19 20">
    <name type="scientific">Petrolisthes manimaculis</name>
    <dbReference type="NCBI Taxonomy" id="1843537"/>
    <lineage>
        <taxon>Eukaryota</taxon>
        <taxon>Metazoa</taxon>
        <taxon>Ecdysozoa</taxon>
        <taxon>Arthropoda</taxon>
        <taxon>Crustacea</taxon>
        <taxon>Multicrustacea</taxon>
        <taxon>Malacostraca</taxon>
        <taxon>Eumalacostraca</taxon>
        <taxon>Eucarida</taxon>
        <taxon>Decapoda</taxon>
        <taxon>Pleocyemata</taxon>
        <taxon>Anomura</taxon>
        <taxon>Galatheoidea</taxon>
        <taxon>Porcellanidae</taxon>
        <taxon>Petrolisthes</taxon>
    </lineage>
</organism>
<comment type="similarity">
    <text evidence="2">Belongs to the glutamate-gated ion channel (TC 1.A.10.1) family.</text>
</comment>
<keyword evidence="20" id="KW-1185">Reference proteome</keyword>
<evidence type="ECO:0000259" key="18">
    <source>
        <dbReference type="PROSITE" id="PS50089"/>
    </source>
</evidence>
<dbReference type="GO" id="GO:0015276">
    <property type="term" value="F:ligand-gated monoatomic ion channel activity"/>
    <property type="evidence" value="ECO:0007669"/>
    <property type="project" value="InterPro"/>
</dbReference>
<evidence type="ECO:0000313" key="20">
    <source>
        <dbReference type="Proteomes" id="UP001292094"/>
    </source>
</evidence>
<keyword evidence="14" id="KW-0407">Ion channel</keyword>
<dbReference type="InterPro" id="IPR019594">
    <property type="entry name" value="Glu/Gly-bd"/>
</dbReference>
<evidence type="ECO:0000256" key="2">
    <source>
        <dbReference type="ARBA" id="ARBA00008685"/>
    </source>
</evidence>
<feature type="region of interest" description="Disordered" evidence="16">
    <location>
        <begin position="1"/>
        <end position="25"/>
    </location>
</feature>
<evidence type="ECO:0000256" key="17">
    <source>
        <dbReference type="SAM" id="Phobius"/>
    </source>
</evidence>
<name>A0AAE1UCB8_9EUCA</name>
<evidence type="ECO:0000256" key="1">
    <source>
        <dbReference type="ARBA" id="ARBA00004651"/>
    </source>
</evidence>
<keyword evidence="8 17" id="KW-1133">Transmembrane helix</keyword>
<evidence type="ECO:0000256" key="4">
    <source>
        <dbReference type="ARBA" id="ARBA00022475"/>
    </source>
</evidence>
<evidence type="ECO:0000256" key="3">
    <source>
        <dbReference type="ARBA" id="ARBA00022448"/>
    </source>
</evidence>
<dbReference type="AlphaFoldDB" id="A0AAE1UCB8"/>
<dbReference type="InterPro" id="IPR013083">
    <property type="entry name" value="Znf_RING/FYVE/PHD"/>
</dbReference>
<keyword evidence="10 17" id="KW-0472">Membrane</keyword>
<feature type="domain" description="RING-type" evidence="18">
    <location>
        <begin position="391"/>
        <end position="428"/>
    </location>
</feature>
<evidence type="ECO:0000256" key="9">
    <source>
        <dbReference type="ARBA" id="ARBA00023065"/>
    </source>
</evidence>
<evidence type="ECO:0000256" key="5">
    <source>
        <dbReference type="ARBA" id="ARBA00022692"/>
    </source>
</evidence>
<feature type="compositionally biased region" description="Basic and acidic residues" evidence="16">
    <location>
        <begin position="1"/>
        <end position="12"/>
    </location>
</feature>